<name>A0A3L8D6M6_OOCBI</name>
<reference evidence="3 4" key="1">
    <citation type="journal article" date="2018" name="Genome Res.">
        <title>The genomic architecture and molecular evolution of ant odorant receptors.</title>
        <authorList>
            <person name="McKenzie S.K."/>
            <person name="Kronauer D.J.C."/>
        </authorList>
    </citation>
    <scope>NUCLEOTIDE SEQUENCE [LARGE SCALE GENOMIC DNA]</scope>
    <source>
        <strain evidence="3">Clonal line C1</strain>
    </source>
</reference>
<dbReference type="GO" id="GO:0033204">
    <property type="term" value="F:ribonuclease P RNA binding"/>
    <property type="evidence" value="ECO:0007669"/>
    <property type="project" value="TreeGrafter"/>
</dbReference>
<sequence>MSKKFQMHYLDVSLELPQSPDLEVTPVYLKKNILHAVRQLFGEEGARSRLDVVKFNRAERRFAVRCSSNGYTRLRAALTLATTYEGRTCVYTVHRASPNLLSLTADSRTYVHGARDA</sequence>
<dbReference type="InterPro" id="IPR002759">
    <property type="entry name" value="Pop5/Rpp14/Rnp2-like"/>
</dbReference>
<dbReference type="Gene3D" id="3.30.70.3250">
    <property type="entry name" value="Ribonuclease P, Pop5 subunit"/>
    <property type="match status" value="1"/>
</dbReference>
<evidence type="ECO:0000256" key="2">
    <source>
        <dbReference type="ARBA" id="ARBA00022694"/>
    </source>
</evidence>
<evidence type="ECO:0000313" key="4">
    <source>
        <dbReference type="Proteomes" id="UP000279307"/>
    </source>
</evidence>
<dbReference type="Proteomes" id="UP000279307">
    <property type="component" value="Chromosome 12"/>
</dbReference>
<dbReference type="EMBL" id="QOIP01000012">
    <property type="protein sequence ID" value="RLU15909.1"/>
    <property type="molecule type" value="Genomic_DNA"/>
</dbReference>
<dbReference type="InterPro" id="IPR038085">
    <property type="entry name" value="Rnp2-like_sf"/>
</dbReference>
<dbReference type="GO" id="GO:0001682">
    <property type="term" value="P:tRNA 5'-leader removal"/>
    <property type="evidence" value="ECO:0007669"/>
    <property type="project" value="InterPro"/>
</dbReference>
<comment type="similarity">
    <text evidence="1">Belongs to the eukaryotic/archaeal RNase P protein component 2 family.</text>
</comment>
<dbReference type="PANTHER" id="PTHR15441:SF1">
    <property type="entry name" value="RIBONUCLEASE P PROTEIN SUBUNIT P14"/>
    <property type="match status" value="1"/>
</dbReference>
<dbReference type="OrthoDB" id="7481291at2759"/>
<dbReference type="GO" id="GO:0030681">
    <property type="term" value="C:multimeric ribonuclease P complex"/>
    <property type="evidence" value="ECO:0007669"/>
    <property type="project" value="TreeGrafter"/>
</dbReference>
<gene>
    <name evidence="3" type="ORF">DMN91_011666</name>
</gene>
<dbReference type="GO" id="GO:0005730">
    <property type="term" value="C:nucleolus"/>
    <property type="evidence" value="ECO:0007669"/>
    <property type="project" value="TreeGrafter"/>
</dbReference>
<accession>A0A3L8D6M6</accession>
<dbReference type="Pfam" id="PF01900">
    <property type="entry name" value="RNase_P_Rpp14"/>
    <property type="match status" value="1"/>
</dbReference>
<dbReference type="PANTHER" id="PTHR15441">
    <property type="entry name" value="RIBONUCLEASE P PROTEIN SUBUNIT P14"/>
    <property type="match status" value="1"/>
</dbReference>
<evidence type="ECO:0000313" key="3">
    <source>
        <dbReference type="EMBL" id="RLU15909.1"/>
    </source>
</evidence>
<dbReference type="AlphaFoldDB" id="A0A3L8D6M6"/>
<keyword evidence="2" id="KW-0819">tRNA processing</keyword>
<comment type="caution">
    <text evidence="3">The sequence shown here is derived from an EMBL/GenBank/DDBJ whole genome shotgun (WGS) entry which is preliminary data.</text>
</comment>
<dbReference type="SUPFAM" id="SSF160350">
    <property type="entry name" value="Rnp2-like"/>
    <property type="match status" value="1"/>
</dbReference>
<evidence type="ECO:0000256" key="1">
    <source>
        <dbReference type="ARBA" id="ARBA00010800"/>
    </source>
</evidence>
<protein>
    <submittedName>
        <fullName evidence="3">Uncharacterized protein</fullName>
    </submittedName>
</protein>
<organism evidence="3 4">
    <name type="scientific">Ooceraea biroi</name>
    <name type="common">Clonal raider ant</name>
    <name type="synonym">Cerapachys biroi</name>
    <dbReference type="NCBI Taxonomy" id="2015173"/>
    <lineage>
        <taxon>Eukaryota</taxon>
        <taxon>Metazoa</taxon>
        <taxon>Ecdysozoa</taxon>
        <taxon>Arthropoda</taxon>
        <taxon>Hexapoda</taxon>
        <taxon>Insecta</taxon>
        <taxon>Pterygota</taxon>
        <taxon>Neoptera</taxon>
        <taxon>Endopterygota</taxon>
        <taxon>Hymenoptera</taxon>
        <taxon>Apocrita</taxon>
        <taxon>Aculeata</taxon>
        <taxon>Formicoidea</taxon>
        <taxon>Formicidae</taxon>
        <taxon>Dorylinae</taxon>
        <taxon>Ooceraea</taxon>
    </lineage>
</organism>
<proteinExistence type="inferred from homology"/>